<gene>
    <name evidence="1" type="ORF">BOX15_Mlig033910g1</name>
</gene>
<protein>
    <submittedName>
        <fullName evidence="1">Uncharacterized protein</fullName>
    </submittedName>
</protein>
<comment type="caution">
    <text evidence="1">The sequence shown here is derived from an EMBL/GenBank/DDBJ whole genome shotgun (WGS) entry which is preliminary data.</text>
</comment>
<sequence length="71" mass="7974">MCWYNSSTVVTSSLCPLTKFRVSTTSTQLQVTKWDCVSQANAQLYAMSSLLQAYFQQSSEGLASLKKERLK</sequence>
<name>A0A267DI30_9PLAT</name>
<dbReference type="AlphaFoldDB" id="A0A267DI30"/>
<evidence type="ECO:0000313" key="1">
    <source>
        <dbReference type="EMBL" id="PAA48968.1"/>
    </source>
</evidence>
<accession>A0A267DI30</accession>
<dbReference type="EMBL" id="NIVC01004006">
    <property type="protein sequence ID" value="PAA48968.1"/>
    <property type="molecule type" value="Genomic_DNA"/>
</dbReference>
<proteinExistence type="predicted"/>
<dbReference type="Proteomes" id="UP000215902">
    <property type="component" value="Unassembled WGS sequence"/>
</dbReference>
<keyword evidence="2" id="KW-1185">Reference proteome</keyword>
<reference evidence="1 2" key="1">
    <citation type="submission" date="2017-06" db="EMBL/GenBank/DDBJ databases">
        <title>A platform for efficient transgenesis in Macrostomum lignano, a flatworm model organism for stem cell research.</title>
        <authorList>
            <person name="Berezikov E."/>
        </authorList>
    </citation>
    <scope>NUCLEOTIDE SEQUENCE [LARGE SCALE GENOMIC DNA]</scope>
    <source>
        <strain evidence="1">DV1</strain>
        <tissue evidence="1">Whole organism</tissue>
    </source>
</reference>
<organism evidence="1 2">
    <name type="scientific">Macrostomum lignano</name>
    <dbReference type="NCBI Taxonomy" id="282301"/>
    <lineage>
        <taxon>Eukaryota</taxon>
        <taxon>Metazoa</taxon>
        <taxon>Spiralia</taxon>
        <taxon>Lophotrochozoa</taxon>
        <taxon>Platyhelminthes</taxon>
        <taxon>Rhabditophora</taxon>
        <taxon>Macrostomorpha</taxon>
        <taxon>Macrostomida</taxon>
        <taxon>Macrostomidae</taxon>
        <taxon>Macrostomum</taxon>
    </lineage>
</organism>
<evidence type="ECO:0000313" key="2">
    <source>
        <dbReference type="Proteomes" id="UP000215902"/>
    </source>
</evidence>